<accession>A0AAV4SUW2</accession>
<feature type="compositionally biased region" description="Low complexity" evidence="1">
    <location>
        <begin position="121"/>
        <end position="133"/>
    </location>
</feature>
<name>A0AAV4SUW2_CAEEX</name>
<proteinExistence type="predicted"/>
<dbReference type="EMBL" id="BPLR01010232">
    <property type="protein sequence ID" value="GIY37875.1"/>
    <property type="molecule type" value="Genomic_DNA"/>
</dbReference>
<keyword evidence="4" id="KW-1185">Reference proteome</keyword>
<evidence type="ECO:0000256" key="2">
    <source>
        <dbReference type="SAM" id="Phobius"/>
    </source>
</evidence>
<gene>
    <name evidence="3" type="ORF">CEXT_669161</name>
</gene>
<dbReference type="Proteomes" id="UP001054945">
    <property type="component" value="Unassembled WGS sequence"/>
</dbReference>
<dbReference type="AlphaFoldDB" id="A0AAV4SUW2"/>
<evidence type="ECO:0000256" key="1">
    <source>
        <dbReference type="SAM" id="MobiDB-lite"/>
    </source>
</evidence>
<comment type="caution">
    <text evidence="3">The sequence shown here is derived from an EMBL/GenBank/DDBJ whole genome shotgun (WGS) entry which is preliminary data.</text>
</comment>
<reference evidence="3 4" key="1">
    <citation type="submission" date="2021-06" db="EMBL/GenBank/DDBJ databases">
        <title>Caerostris extrusa draft genome.</title>
        <authorList>
            <person name="Kono N."/>
            <person name="Arakawa K."/>
        </authorList>
    </citation>
    <scope>NUCLEOTIDE SEQUENCE [LARGE SCALE GENOMIC DNA]</scope>
</reference>
<evidence type="ECO:0000313" key="3">
    <source>
        <dbReference type="EMBL" id="GIY37875.1"/>
    </source>
</evidence>
<organism evidence="3 4">
    <name type="scientific">Caerostris extrusa</name>
    <name type="common">Bark spider</name>
    <name type="synonym">Caerostris bankana</name>
    <dbReference type="NCBI Taxonomy" id="172846"/>
    <lineage>
        <taxon>Eukaryota</taxon>
        <taxon>Metazoa</taxon>
        <taxon>Ecdysozoa</taxon>
        <taxon>Arthropoda</taxon>
        <taxon>Chelicerata</taxon>
        <taxon>Arachnida</taxon>
        <taxon>Araneae</taxon>
        <taxon>Araneomorphae</taxon>
        <taxon>Entelegynae</taxon>
        <taxon>Araneoidea</taxon>
        <taxon>Araneidae</taxon>
        <taxon>Caerostris</taxon>
    </lineage>
</organism>
<feature type="transmembrane region" description="Helical" evidence="2">
    <location>
        <begin position="12"/>
        <end position="29"/>
    </location>
</feature>
<keyword evidence="2" id="KW-0472">Membrane</keyword>
<sequence length="187" mass="20913">MKKSVPTIPKISCHIVSCLTSIGLLFLLWKTLFSKRTFTNNCPVYDNSTTDNPKKYHQTVTFLVSECSDSNRYASGFKAEPFCTLAMTKTGEQRVIHVIPNRLNVHDRNFRKQPTTRDHFPSPGSFLSSPSLGLEPNPPLTLTALFEGMRSIREGGRGGGAEEVADYFHNHLPSNIGRRKEKGQFPG</sequence>
<keyword evidence="2" id="KW-0812">Transmembrane</keyword>
<evidence type="ECO:0000313" key="4">
    <source>
        <dbReference type="Proteomes" id="UP001054945"/>
    </source>
</evidence>
<keyword evidence="2" id="KW-1133">Transmembrane helix</keyword>
<protein>
    <submittedName>
        <fullName evidence="3">Uncharacterized protein</fullName>
    </submittedName>
</protein>
<feature type="region of interest" description="Disordered" evidence="1">
    <location>
        <begin position="112"/>
        <end position="133"/>
    </location>
</feature>